<dbReference type="AlphaFoldDB" id="A0A1M5KRI1"/>
<gene>
    <name evidence="3" type="ORF">SAMN05444320_11015</name>
</gene>
<name>A0A1M5KRI1_STRHI</name>
<evidence type="ECO:0000256" key="2">
    <source>
        <dbReference type="SAM" id="SignalP"/>
    </source>
</evidence>
<dbReference type="Proteomes" id="UP000184501">
    <property type="component" value="Unassembled WGS sequence"/>
</dbReference>
<accession>A0A1M5KRI1</accession>
<sequence length="103" mass="10366">MPKIRNLAVLMSAGAALALAGGGTANAAQSPNGFGARDTSFGPQGITHDGTNFSAKGIRAVLDYPAMAEQAGLKGFGKDSAFAQAHPCKVFGMGAHGMQQQAC</sequence>
<feature type="signal peptide" evidence="2">
    <location>
        <begin position="1"/>
        <end position="27"/>
    </location>
</feature>
<dbReference type="STRING" id="2017.SAMN05444320_11015"/>
<keyword evidence="2" id="KW-0732">Signal</keyword>
<dbReference type="EMBL" id="FQVN01000010">
    <property type="protein sequence ID" value="SHG55129.1"/>
    <property type="molecule type" value="Genomic_DNA"/>
</dbReference>
<keyword evidence="4" id="KW-1185">Reference proteome</keyword>
<evidence type="ECO:0000313" key="3">
    <source>
        <dbReference type="EMBL" id="SHG55129.1"/>
    </source>
</evidence>
<feature type="chain" id="PRO_5012341392" evidence="2">
    <location>
        <begin position="28"/>
        <end position="103"/>
    </location>
</feature>
<feature type="region of interest" description="Disordered" evidence="1">
    <location>
        <begin position="23"/>
        <end position="42"/>
    </location>
</feature>
<evidence type="ECO:0000256" key="1">
    <source>
        <dbReference type="SAM" id="MobiDB-lite"/>
    </source>
</evidence>
<protein>
    <submittedName>
        <fullName evidence="3">Uncharacterized protein</fullName>
    </submittedName>
</protein>
<evidence type="ECO:0000313" key="4">
    <source>
        <dbReference type="Proteomes" id="UP000184501"/>
    </source>
</evidence>
<organism evidence="3 4">
    <name type="scientific">Streptoalloteichus hindustanus</name>
    <dbReference type="NCBI Taxonomy" id="2017"/>
    <lineage>
        <taxon>Bacteria</taxon>
        <taxon>Bacillati</taxon>
        <taxon>Actinomycetota</taxon>
        <taxon>Actinomycetes</taxon>
        <taxon>Pseudonocardiales</taxon>
        <taxon>Pseudonocardiaceae</taxon>
        <taxon>Streptoalloteichus</taxon>
    </lineage>
</organism>
<proteinExistence type="predicted"/>
<reference evidence="3 4" key="1">
    <citation type="submission" date="2016-11" db="EMBL/GenBank/DDBJ databases">
        <authorList>
            <person name="Jaros S."/>
            <person name="Januszkiewicz K."/>
            <person name="Wedrychowicz H."/>
        </authorList>
    </citation>
    <scope>NUCLEOTIDE SEQUENCE [LARGE SCALE GENOMIC DNA]</scope>
    <source>
        <strain evidence="3 4">DSM 44523</strain>
    </source>
</reference>